<comment type="caution">
    <text evidence="3">The sequence shown here is derived from an EMBL/GenBank/DDBJ whole genome shotgun (WGS) entry which is preliminary data.</text>
</comment>
<keyword evidence="4" id="KW-1185">Reference proteome</keyword>
<organism evidence="3 4">
    <name type="scientific">Natronocalculus amylovorans</name>
    <dbReference type="NCBI Taxonomy" id="2917812"/>
    <lineage>
        <taxon>Archaea</taxon>
        <taxon>Methanobacteriati</taxon>
        <taxon>Methanobacteriota</taxon>
        <taxon>Stenosarchaea group</taxon>
        <taxon>Halobacteria</taxon>
        <taxon>Halobacteriales</taxon>
        <taxon>Haloferacaceae</taxon>
        <taxon>Natronocalculus</taxon>
    </lineage>
</organism>
<reference evidence="3" key="1">
    <citation type="journal article" date="2022" name="Syst. Appl. Microbiol.">
        <title>Natronocalculus amylovorans gen. nov., sp. nov., and Natranaeroarchaeum aerophilus sp. nov., dominant culturable amylolytic natronoarchaea from hypersaline soda lakes in southwestern Siberia.</title>
        <authorList>
            <person name="Sorokin D.Y."/>
            <person name="Elcheninov A.G."/>
            <person name="Khizhniak T.V."/>
            <person name="Koenen M."/>
            <person name="Bale N.J."/>
            <person name="Damste J.S.S."/>
            <person name="Kublanov I.V."/>
        </authorList>
    </citation>
    <scope>NUCLEOTIDE SEQUENCE</scope>
    <source>
        <strain evidence="3">AArc-St2</strain>
    </source>
</reference>
<dbReference type="AlphaFoldDB" id="A0AAE3FZ24"/>
<evidence type="ECO:0000259" key="2">
    <source>
        <dbReference type="Pfam" id="PF11127"/>
    </source>
</evidence>
<sequence length="73" mass="7272">METNVGEADRIARIGAGAVAGGLSLAILAGIVELGGSIAAVLGIVAVVMFFTAATRSCGAYSLLGMDTCKREI</sequence>
<accession>A0AAE3FZ24</accession>
<feature type="domain" description="Inner membrane protein YgaP-like transmembrane" evidence="2">
    <location>
        <begin position="1"/>
        <end position="71"/>
    </location>
</feature>
<name>A0AAE3FZ24_9EURY</name>
<reference evidence="3" key="2">
    <citation type="submission" date="2022-02" db="EMBL/GenBank/DDBJ databases">
        <authorList>
            <person name="Elcheninov A.G."/>
            <person name="Sorokin D.Y."/>
            <person name="Kublanov I.V."/>
        </authorList>
    </citation>
    <scope>NUCLEOTIDE SEQUENCE</scope>
    <source>
        <strain evidence="3">AArc-St2</strain>
    </source>
</reference>
<evidence type="ECO:0000256" key="1">
    <source>
        <dbReference type="SAM" id="Phobius"/>
    </source>
</evidence>
<dbReference type="Pfam" id="PF11127">
    <property type="entry name" value="YgaP-like_TM"/>
    <property type="match status" value="1"/>
</dbReference>
<keyword evidence="1" id="KW-0812">Transmembrane</keyword>
<feature type="transmembrane region" description="Helical" evidence="1">
    <location>
        <begin position="38"/>
        <end position="64"/>
    </location>
</feature>
<gene>
    <name evidence="3" type="ORF">AArcSt2_13910</name>
</gene>
<proteinExistence type="predicted"/>
<dbReference type="RefSeq" id="WP_174655065.1">
    <property type="nucleotide sequence ID" value="NZ_JAKRVX010000007.1"/>
</dbReference>
<protein>
    <submittedName>
        <fullName evidence="3">DUF2892 domain-containing protein</fullName>
    </submittedName>
</protein>
<feature type="transmembrane region" description="Helical" evidence="1">
    <location>
        <begin position="12"/>
        <end position="32"/>
    </location>
</feature>
<dbReference type="InterPro" id="IPR021309">
    <property type="entry name" value="YgaP-like_TM"/>
</dbReference>
<keyword evidence="1" id="KW-1133">Transmembrane helix</keyword>
<dbReference type="Proteomes" id="UP001203207">
    <property type="component" value="Unassembled WGS sequence"/>
</dbReference>
<evidence type="ECO:0000313" key="3">
    <source>
        <dbReference type="EMBL" id="MCL9818033.1"/>
    </source>
</evidence>
<evidence type="ECO:0000313" key="4">
    <source>
        <dbReference type="Proteomes" id="UP001203207"/>
    </source>
</evidence>
<dbReference type="EMBL" id="JAKRVX010000007">
    <property type="protein sequence ID" value="MCL9818033.1"/>
    <property type="molecule type" value="Genomic_DNA"/>
</dbReference>
<keyword evidence="1" id="KW-0472">Membrane</keyword>